<accession>A0A067SR91</accession>
<reference evidence="2" key="1">
    <citation type="journal article" date="2014" name="Proc. Natl. Acad. Sci. U.S.A.">
        <title>Extensive sampling of basidiomycete genomes demonstrates inadequacy of the white-rot/brown-rot paradigm for wood decay fungi.</title>
        <authorList>
            <person name="Riley R."/>
            <person name="Salamov A.A."/>
            <person name="Brown D.W."/>
            <person name="Nagy L.G."/>
            <person name="Floudas D."/>
            <person name="Held B.W."/>
            <person name="Levasseur A."/>
            <person name="Lombard V."/>
            <person name="Morin E."/>
            <person name="Otillar R."/>
            <person name="Lindquist E.A."/>
            <person name="Sun H."/>
            <person name="LaButti K.M."/>
            <person name="Schmutz J."/>
            <person name="Jabbour D."/>
            <person name="Luo H."/>
            <person name="Baker S.E."/>
            <person name="Pisabarro A.G."/>
            <person name="Walton J.D."/>
            <person name="Blanchette R.A."/>
            <person name="Henrissat B."/>
            <person name="Martin F."/>
            <person name="Cullen D."/>
            <person name="Hibbett D.S."/>
            <person name="Grigoriev I.V."/>
        </authorList>
    </citation>
    <scope>NUCLEOTIDE SEQUENCE [LARGE SCALE GENOMIC DNA]</scope>
    <source>
        <strain evidence="2">CBS 339.88</strain>
    </source>
</reference>
<organism evidence="1 2">
    <name type="scientific">Galerina marginata (strain CBS 339.88)</name>
    <dbReference type="NCBI Taxonomy" id="685588"/>
    <lineage>
        <taxon>Eukaryota</taxon>
        <taxon>Fungi</taxon>
        <taxon>Dikarya</taxon>
        <taxon>Basidiomycota</taxon>
        <taxon>Agaricomycotina</taxon>
        <taxon>Agaricomycetes</taxon>
        <taxon>Agaricomycetidae</taxon>
        <taxon>Agaricales</taxon>
        <taxon>Agaricineae</taxon>
        <taxon>Strophariaceae</taxon>
        <taxon>Galerina</taxon>
    </lineage>
</organism>
<name>A0A067SR91_GALM3</name>
<evidence type="ECO:0000313" key="2">
    <source>
        <dbReference type="Proteomes" id="UP000027222"/>
    </source>
</evidence>
<dbReference type="EMBL" id="KL142398">
    <property type="protein sequence ID" value="KDR70219.1"/>
    <property type="molecule type" value="Genomic_DNA"/>
</dbReference>
<dbReference type="AlphaFoldDB" id="A0A067SR91"/>
<dbReference type="Proteomes" id="UP000027222">
    <property type="component" value="Unassembled WGS sequence"/>
</dbReference>
<dbReference type="HOGENOM" id="CLU_2757948_0_0_1"/>
<proteinExistence type="predicted"/>
<keyword evidence="2" id="KW-1185">Reference proteome</keyword>
<gene>
    <name evidence="1" type="ORF">GALMADRAFT_892227</name>
</gene>
<sequence>MMVQKRHAFYDNTYPYKIQDWKRDGNLIRRFIKRYCWHSNQLIYEGEMCMYTFGGQFCRFRARHLDDGRH</sequence>
<evidence type="ECO:0000313" key="1">
    <source>
        <dbReference type="EMBL" id="KDR70219.1"/>
    </source>
</evidence>
<protein>
    <submittedName>
        <fullName evidence="1">Uncharacterized protein</fullName>
    </submittedName>
</protein>